<reference evidence="1" key="1">
    <citation type="submission" date="2022-04" db="EMBL/GenBank/DDBJ databases">
        <title>Genome of the entomopathogenic fungus Entomophthora muscae.</title>
        <authorList>
            <person name="Elya C."/>
            <person name="Lovett B.R."/>
            <person name="Lee E."/>
            <person name="Macias A.M."/>
            <person name="Hajek A.E."/>
            <person name="De Bivort B.L."/>
            <person name="Kasson M.T."/>
            <person name="De Fine Licht H.H."/>
            <person name="Stajich J.E."/>
        </authorList>
    </citation>
    <scope>NUCLEOTIDE SEQUENCE</scope>
    <source>
        <strain evidence="1">Berkeley</strain>
    </source>
</reference>
<gene>
    <name evidence="1" type="ORF">DSO57_1002961</name>
</gene>
<proteinExistence type="predicted"/>
<evidence type="ECO:0000313" key="2">
    <source>
        <dbReference type="Proteomes" id="UP001165960"/>
    </source>
</evidence>
<sequence length="146" mass="16699">MLRTLRWERCCSSLGKMESFTLLSSTPKSSWTGSATIMSTKRNYMPLYAPWTTGEDIYREVNTQSTFAQTIKTSYNSQKNTSCREDLDDPDTSYHAHNIQQVLEPSQFLNLIATASLYTNLNKEIQEEQLLNPSTSTTNLEIRNNI</sequence>
<accession>A0ACC2U7Q8</accession>
<organism evidence="1 2">
    <name type="scientific">Entomophthora muscae</name>
    <dbReference type="NCBI Taxonomy" id="34485"/>
    <lineage>
        <taxon>Eukaryota</taxon>
        <taxon>Fungi</taxon>
        <taxon>Fungi incertae sedis</taxon>
        <taxon>Zoopagomycota</taxon>
        <taxon>Entomophthoromycotina</taxon>
        <taxon>Entomophthoromycetes</taxon>
        <taxon>Entomophthorales</taxon>
        <taxon>Entomophthoraceae</taxon>
        <taxon>Entomophthora</taxon>
    </lineage>
</organism>
<comment type="caution">
    <text evidence="1">The sequence shown here is derived from an EMBL/GenBank/DDBJ whole genome shotgun (WGS) entry which is preliminary data.</text>
</comment>
<evidence type="ECO:0000313" key="1">
    <source>
        <dbReference type="EMBL" id="KAJ9082586.1"/>
    </source>
</evidence>
<name>A0ACC2U7Q8_9FUNG</name>
<protein>
    <submittedName>
        <fullName evidence="1">Uncharacterized protein</fullName>
    </submittedName>
</protein>
<dbReference type="EMBL" id="QTSX02001427">
    <property type="protein sequence ID" value="KAJ9082586.1"/>
    <property type="molecule type" value="Genomic_DNA"/>
</dbReference>
<keyword evidence="2" id="KW-1185">Reference proteome</keyword>
<dbReference type="Proteomes" id="UP001165960">
    <property type="component" value="Unassembled WGS sequence"/>
</dbReference>